<dbReference type="Pfam" id="PF01248">
    <property type="entry name" value="Ribosomal_L7Ae"/>
    <property type="match status" value="1"/>
</dbReference>
<comment type="caution">
    <text evidence="8">The sequence shown here is derived from an EMBL/GenBank/DDBJ whole genome shotgun (WGS) entry which is preliminary data.</text>
</comment>
<feature type="region of interest" description="Disordered" evidence="6">
    <location>
        <begin position="1"/>
        <end position="29"/>
    </location>
</feature>
<dbReference type="PRINTS" id="PR00881">
    <property type="entry name" value="L7ARS6FAMILY"/>
</dbReference>
<dbReference type="Proteomes" id="UP001266305">
    <property type="component" value="Unassembled WGS sequence"/>
</dbReference>
<dbReference type="InterPro" id="IPR029064">
    <property type="entry name" value="Ribosomal_eL30-like_sf"/>
</dbReference>
<evidence type="ECO:0000256" key="3">
    <source>
        <dbReference type="ARBA" id="ARBA00023274"/>
    </source>
</evidence>
<evidence type="ECO:0000256" key="6">
    <source>
        <dbReference type="SAM" id="MobiDB-lite"/>
    </source>
</evidence>
<dbReference type="GO" id="GO:0005840">
    <property type="term" value="C:ribosome"/>
    <property type="evidence" value="ECO:0007669"/>
    <property type="project" value="UniProtKB-KW"/>
</dbReference>
<evidence type="ECO:0000313" key="9">
    <source>
        <dbReference type="Proteomes" id="UP001266305"/>
    </source>
</evidence>
<sequence>MTLAPSLPYTQDAKRKEGKGKKVAPAPAVVKKQEARKVDVRAKRDLTHFVKWPRYIRLQQQRAVLYKRLKVPPAINQFTQALDRQTATQLLKLAPKYRPETKQEKKQRLLALTQKKAAGKGDAPTKRPPVLRAGVNAVTTLVENKKAQLVVTAHDVDPIELAVFLPALCRKMGVPYCIIKEKVRLGRLVHRKTCTTVAFTQVNSEDKGSSAKLVEAIRTNYNDRYDEIHCHWGGNVLGPKSVARIAKFEKAKAKELATKLLFSVHKNN</sequence>
<evidence type="ECO:0000313" key="8">
    <source>
        <dbReference type="EMBL" id="KAK2091434.1"/>
    </source>
</evidence>
<gene>
    <name evidence="8" type="primary">RPL7A_39</name>
    <name evidence="8" type="ORF">P7K49_030718</name>
</gene>
<dbReference type="EMBL" id="JASSZA010000016">
    <property type="protein sequence ID" value="KAK2091434.1"/>
    <property type="molecule type" value="Genomic_DNA"/>
</dbReference>
<proteinExistence type="inferred from homology"/>
<organism evidence="8 9">
    <name type="scientific">Saguinus oedipus</name>
    <name type="common">Cotton-top tamarin</name>
    <name type="synonym">Oedipomidas oedipus</name>
    <dbReference type="NCBI Taxonomy" id="9490"/>
    <lineage>
        <taxon>Eukaryota</taxon>
        <taxon>Metazoa</taxon>
        <taxon>Chordata</taxon>
        <taxon>Craniata</taxon>
        <taxon>Vertebrata</taxon>
        <taxon>Euteleostomi</taxon>
        <taxon>Mammalia</taxon>
        <taxon>Eutheria</taxon>
        <taxon>Euarchontoglires</taxon>
        <taxon>Primates</taxon>
        <taxon>Haplorrhini</taxon>
        <taxon>Platyrrhini</taxon>
        <taxon>Cebidae</taxon>
        <taxon>Callitrichinae</taxon>
        <taxon>Saguinus</taxon>
    </lineage>
</organism>
<dbReference type="InterPro" id="IPR001921">
    <property type="entry name" value="Ribosomal_eL8_euk"/>
</dbReference>
<dbReference type="InterPro" id="IPR018492">
    <property type="entry name" value="Ribosomal_eL8/Nhp2"/>
</dbReference>
<dbReference type="PRINTS" id="PR00882">
    <property type="entry name" value="RIBOSOMALL7A"/>
</dbReference>
<comment type="similarity">
    <text evidence="1 5">Belongs to the eukaryotic ribosomal protein eL8 family.</text>
</comment>
<keyword evidence="9" id="KW-1185">Reference proteome</keyword>
<name>A0ABQ9U3U3_SAGOE</name>
<dbReference type="SUPFAM" id="SSF55315">
    <property type="entry name" value="L30e-like"/>
    <property type="match status" value="1"/>
</dbReference>
<dbReference type="Gene3D" id="3.30.1330.30">
    <property type="match status" value="1"/>
</dbReference>
<evidence type="ECO:0000259" key="7">
    <source>
        <dbReference type="Pfam" id="PF01248"/>
    </source>
</evidence>
<keyword evidence="3 5" id="KW-0687">Ribonucleoprotein</keyword>
<evidence type="ECO:0000256" key="4">
    <source>
        <dbReference type="ARBA" id="ARBA00046616"/>
    </source>
</evidence>
<accession>A0ABQ9U3U3</accession>
<protein>
    <recommendedName>
        <fullName evidence="5">60S ribosomal protein L7a</fullName>
    </recommendedName>
</protein>
<reference evidence="8 9" key="1">
    <citation type="submission" date="2023-05" db="EMBL/GenBank/DDBJ databases">
        <title>B98-5 Cell Line De Novo Hybrid Assembly: An Optical Mapping Approach.</title>
        <authorList>
            <person name="Kananen K."/>
            <person name="Auerbach J.A."/>
            <person name="Kautto E."/>
            <person name="Blachly J.S."/>
        </authorList>
    </citation>
    <scope>NUCLEOTIDE SEQUENCE [LARGE SCALE GENOMIC DNA]</scope>
    <source>
        <strain evidence="8">B95-8</strain>
        <tissue evidence="8">Cell line</tissue>
    </source>
</reference>
<comment type="subunit">
    <text evidence="4">Component of the large ribosomal subunit. Interacts with CRY1. Interacts with DICER1, AGO2, TARBP2, MOV10 and EIF6; they form a large RNA-induced silencing complex (RISC).</text>
</comment>
<dbReference type="InterPro" id="IPR004038">
    <property type="entry name" value="Ribosomal_eL8/eL30/eS12/Gad45"/>
</dbReference>
<keyword evidence="2 5" id="KW-0689">Ribosomal protein</keyword>
<dbReference type="InterPro" id="IPR050257">
    <property type="entry name" value="eL8/uL1-like"/>
</dbReference>
<dbReference type="PANTHER" id="PTHR23105">
    <property type="entry name" value="RIBOSOMAL PROTEIN L7AE FAMILY MEMBER"/>
    <property type="match status" value="1"/>
</dbReference>
<evidence type="ECO:0000256" key="2">
    <source>
        <dbReference type="ARBA" id="ARBA00022980"/>
    </source>
</evidence>
<evidence type="ECO:0000256" key="5">
    <source>
        <dbReference type="RuleBase" id="RU367042"/>
    </source>
</evidence>
<evidence type="ECO:0000256" key="1">
    <source>
        <dbReference type="ARBA" id="ARBA00007337"/>
    </source>
</evidence>
<feature type="domain" description="Ribosomal protein eL8/eL30/eS12/Gadd45" evidence="7">
    <location>
        <begin position="126"/>
        <end position="206"/>
    </location>
</feature>
<comment type="function">
    <text evidence="5">Component of the ribosome.</text>
</comment>